<dbReference type="Pfam" id="PF02237">
    <property type="entry name" value="BPL_C"/>
    <property type="match status" value="1"/>
</dbReference>
<dbReference type="GO" id="GO:0009249">
    <property type="term" value="P:protein lipoylation"/>
    <property type="evidence" value="ECO:0007669"/>
    <property type="project" value="UniProtKB-ARBA"/>
</dbReference>
<sequence>MRRNIMQFLRSRSGEYISGEEISRQLKVSRTAIWKHIQALRQEGYRIESHPRLGYCLREIPDRLLPDEIGMKLTTKILGKQIHYFTDVHSTNNEAKRIAMADAPEGTIVVAEAQNRGRGRMSRGWFSPFAKGIWFSVILRPPFSPAEAPKCTLMAAVAVSSAIQQVTGVACGIKWPNDILYQGKKIVGILTEMSAEIDVINYIVIGIGINVNIGQEEFPAEISGLSTSLAIEAGRKISRLDLLTAILQQLESLYTGVLANGFASVLGEWRSHSITLGQNVEVLGGTGNFTGIAVDIDNDGALLIQTGSGVEKVLAGDVSIRPRTVERR</sequence>
<dbReference type="NCBIfam" id="TIGR00121">
    <property type="entry name" value="birA_ligase"/>
    <property type="match status" value="1"/>
</dbReference>
<dbReference type="OrthoDB" id="9807064at2"/>
<keyword evidence="5" id="KW-0238">DNA-binding</keyword>
<dbReference type="SUPFAM" id="SSF46785">
    <property type="entry name" value="Winged helix' DNA-binding domain"/>
    <property type="match status" value="1"/>
</dbReference>
<evidence type="ECO:0000313" key="7">
    <source>
        <dbReference type="EMBL" id="VBB06414.1"/>
    </source>
</evidence>
<dbReference type="GO" id="GO:0016740">
    <property type="term" value="F:transferase activity"/>
    <property type="evidence" value="ECO:0007669"/>
    <property type="project" value="UniProtKB-ARBA"/>
</dbReference>
<dbReference type="PANTHER" id="PTHR12835">
    <property type="entry name" value="BIOTIN PROTEIN LIGASE"/>
    <property type="match status" value="1"/>
</dbReference>
<dbReference type="Pfam" id="PF03099">
    <property type="entry name" value="BPL_LplA_LipB"/>
    <property type="match status" value="1"/>
</dbReference>
<dbReference type="InterPro" id="IPR011991">
    <property type="entry name" value="ArsR-like_HTH"/>
</dbReference>
<evidence type="ECO:0000256" key="3">
    <source>
        <dbReference type="ARBA" id="ARBA00022840"/>
    </source>
</evidence>
<dbReference type="PROSITE" id="PS51733">
    <property type="entry name" value="BPL_LPL_CATALYTIC"/>
    <property type="match status" value="1"/>
</dbReference>
<dbReference type="InterPro" id="IPR004143">
    <property type="entry name" value="BPL_LPL_catalytic"/>
</dbReference>
<comment type="catalytic activity">
    <reaction evidence="5">
        <text>biotin + L-lysyl-[protein] + ATP = N(6)-biotinyl-L-lysyl-[protein] + AMP + diphosphate + H(+)</text>
        <dbReference type="Rhea" id="RHEA:11756"/>
        <dbReference type="Rhea" id="RHEA-COMP:9752"/>
        <dbReference type="Rhea" id="RHEA-COMP:10505"/>
        <dbReference type="ChEBI" id="CHEBI:15378"/>
        <dbReference type="ChEBI" id="CHEBI:29969"/>
        <dbReference type="ChEBI" id="CHEBI:30616"/>
        <dbReference type="ChEBI" id="CHEBI:33019"/>
        <dbReference type="ChEBI" id="CHEBI:57586"/>
        <dbReference type="ChEBI" id="CHEBI:83144"/>
        <dbReference type="ChEBI" id="CHEBI:456215"/>
        <dbReference type="EC" id="6.3.4.15"/>
    </reaction>
</comment>
<accession>A0A498R4P4</accession>
<dbReference type="EC" id="6.3.4.15" evidence="5"/>
<protein>
    <recommendedName>
        <fullName evidence="5">Bifunctional ligase/repressor BirA</fullName>
    </recommendedName>
    <alternativeName>
        <fullName evidence="5">Biotin--[acetyl-CoA-carboxylase] ligase</fullName>
        <ecNumber evidence="5">6.3.4.15</ecNumber>
    </alternativeName>
    <alternativeName>
        <fullName evidence="5">Biotin--protein ligase</fullName>
    </alternativeName>
    <alternativeName>
        <fullName evidence="5">Biotin-[acetyl-CoA carboxylase] synthetase</fullName>
    </alternativeName>
</protein>
<dbReference type="GO" id="GO:0004077">
    <property type="term" value="F:biotin--[biotin carboxyl-carrier protein] ligase activity"/>
    <property type="evidence" value="ECO:0007669"/>
    <property type="project" value="UniProtKB-UniRule"/>
</dbReference>
<dbReference type="Pfam" id="PF08279">
    <property type="entry name" value="HTH_11"/>
    <property type="match status" value="1"/>
</dbReference>
<dbReference type="GO" id="GO:0005524">
    <property type="term" value="F:ATP binding"/>
    <property type="evidence" value="ECO:0007669"/>
    <property type="project" value="UniProtKB-UniRule"/>
</dbReference>
<keyword evidence="4 5" id="KW-0092">Biotin</keyword>
<dbReference type="InterPro" id="IPR045864">
    <property type="entry name" value="aa-tRNA-synth_II/BPL/LPL"/>
</dbReference>
<dbReference type="AlphaFoldDB" id="A0A498R4P4"/>
<dbReference type="InterPro" id="IPR036388">
    <property type="entry name" value="WH-like_DNA-bd_sf"/>
</dbReference>
<dbReference type="InterPro" id="IPR004408">
    <property type="entry name" value="Biotin_CoA_COase_ligase"/>
</dbReference>
<dbReference type="GO" id="GO:0005737">
    <property type="term" value="C:cytoplasm"/>
    <property type="evidence" value="ECO:0007669"/>
    <property type="project" value="TreeGrafter"/>
</dbReference>
<dbReference type="InterPro" id="IPR003142">
    <property type="entry name" value="BPL_C"/>
</dbReference>
<dbReference type="SUPFAM" id="SSF55681">
    <property type="entry name" value="Class II aaRS and biotin synthetases"/>
    <property type="match status" value="1"/>
</dbReference>
<dbReference type="Gene3D" id="3.30.930.10">
    <property type="entry name" value="Bira Bifunctional Protein, Domain 2"/>
    <property type="match status" value="1"/>
</dbReference>
<comment type="similarity">
    <text evidence="5">Belongs to the biotin--protein ligase family.</text>
</comment>
<dbReference type="Proteomes" id="UP000277811">
    <property type="component" value="Unassembled WGS sequence"/>
</dbReference>
<keyword evidence="8" id="KW-1185">Reference proteome</keyword>
<dbReference type="SUPFAM" id="SSF50037">
    <property type="entry name" value="C-terminal domain of transcriptional repressors"/>
    <property type="match status" value="1"/>
</dbReference>
<feature type="binding site" evidence="5">
    <location>
        <begin position="90"/>
        <end position="92"/>
    </location>
    <ligand>
        <name>biotin</name>
        <dbReference type="ChEBI" id="CHEBI:57586"/>
    </ligand>
</feature>
<keyword evidence="5" id="KW-0804">Transcription</keyword>
<evidence type="ECO:0000259" key="6">
    <source>
        <dbReference type="PROSITE" id="PS51733"/>
    </source>
</evidence>
<gene>
    <name evidence="5" type="primary">birA</name>
    <name evidence="7" type="ORF">LUCI_1645</name>
</gene>
<dbReference type="PANTHER" id="PTHR12835:SF5">
    <property type="entry name" value="BIOTIN--PROTEIN LIGASE"/>
    <property type="match status" value="1"/>
</dbReference>
<dbReference type="Gene3D" id="1.10.10.10">
    <property type="entry name" value="Winged helix-like DNA-binding domain superfamily/Winged helix DNA-binding domain"/>
    <property type="match status" value="1"/>
</dbReference>
<evidence type="ECO:0000256" key="4">
    <source>
        <dbReference type="ARBA" id="ARBA00023267"/>
    </source>
</evidence>
<evidence type="ECO:0000256" key="2">
    <source>
        <dbReference type="ARBA" id="ARBA00022741"/>
    </source>
</evidence>
<evidence type="ECO:0000256" key="1">
    <source>
        <dbReference type="ARBA" id="ARBA00022598"/>
    </source>
</evidence>
<proteinExistence type="inferred from homology"/>
<dbReference type="CDD" id="cd00090">
    <property type="entry name" value="HTH_ARSR"/>
    <property type="match status" value="1"/>
</dbReference>
<dbReference type="InterPro" id="IPR008988">
    <property type="entry name" value="Transcriptional_repressor_C"/>
</dbReference>
<evidence type="ECO:0000256" key="5">
    <source>
        <dbReference type="HAMAP-Rule" id="MF_00978"/>
    </source>
</evidence>
<feature type="DNA-binding region" description="H-T-H motif" evidence="5">
    <location>
        <begin position="19"/>
        <end position="38"/>
    </location>
</feature>
<reference evidence="7 8" key="1">
    <citation type="submission" date="2018-06" db="EMBL/GenBank/DDBJ databases">
        <authorList>
            <person name="Strepis N."/>
        </authorList>
    </citation>
    <scope>NUCLEOTIDE SEQUENCE [LARGE SCALE GENOMIC DNA]</scope>
    <source>
        <strain evidence="7">LUCI</strain>
    </source>
</reference>
<name>A0A498R4P4_9FIRM</name>
<dbReference type="InterPro" id="IPR030855">
    <property type="entry name" value="Bifunct_BirA"/>
</dbReference>
<feature type="binding site" evidence="5">
    <location>
        <begin position="118"/>
        <end position="120"/>
    </location>
    <ligand>
        <name>biotin</name>
        <dbReference type="ChEBI" id="CHEBI:57586"/>
    </ligand>
</feature>
<dbReference type="RefSeq" id="WP_122627365.1">
    <property type="nucleotide sequence ID" value="NZ_UPPP01000063.1"/>
</dbReference>
<keyword evidence="5" id="KW-0805">Transcription regulation</keyword>
<keyword evidence="5" id="KW-0678">Repressor</keyword>
<dbReference type="InterPro" id="IPR036390">
    <property type="entry name" value="WH_DNA-bd_sf"/>
</dbReference>
<feature type="binding site" evidence="5">
    <location>
        <position position="185"/>
    </location>
    <ligand>
        <name>biotin</name>
        <dbReference type="ChEBI" id="CHEBI:57586"/>
    </ligand>
</feature>
<feature type="domain" description="BPL/LPL catalytic" evidence="6">
    <location>
        <begin position="71"/>
        <end position="258"/>
    </location>
</feature>
<dbReference type="Gene3D" id="2.30.30.100">
    <property type="match status" value="1"/>
</dbReference>
<keyword evidence="1 5" id="KW-0436">Ligase</keyword>
<keyword evidence="3 5" id="KW-0067">ATP-binding</keyword>
<dbReference type="GO" id="GO:0003677">
    <property type="term" value="F:DNA binding"/>
    <property type="evidence" value="ECO:0007669"/>
    <property type="project" value="UniProtKB-UniRule"/>
</dbReference>
<keyword evidence="2 5" id="KW-0547">Nucleotide-binding</keyword>
<evidence type="ECO:0000313" key="8">
    <source>
        <dbReference type="Proteomes" id="UP000277811"/>
    </source>
</evidence>
<comment type="function">
    <text evidence="5">Acts both as a biotin--[acetyl-CoA-carboxylase] ligase and a repressor.</text>
</comment>
<dbReference type="CDD" id="cd16442">
    <property type="entry name" value="BPL"/>
    <property type="match status" value="1"/>
</dbReference>
<organism evidence="7 8">
    <name type="scientific">Lucifera butyrica</name>
    <dbReference type="NCBI Taxonomy" id="1351585"/>
    <lineage>
        <taxon>Bacteria</taxon>
        <taxon>Bacillati</taxon>
        <taxon>Bacillota</taxon>
        <taxon>Negativicutes</taxon>
        <taxon>Veillonellales</taxon>
        <taxon>Veillonellaceae</taxon>
        <taxon>Lucifera</taxon>
    </lineage>
</organism>
<feature type="binding site" evidence="5">
    <location>
        <position position="114"/>
    </location>
    <ligand>
        <name>biotin</name>
        <dbReference type="ChEBI" id="CHEBI:57586"/>
    </ligand>
</feature>
<dbReference type="EMBL" id="UPPP01000063">
    <property type="protein sequence ID" value="VBB06414.1"/>
    <property type="molecule type" value="Genomic_DNA"/>
</dbReference>
<dbReference type="InterPro" id="IPR013196">
    <property type="entry name" value="HTH_11"/>
</dbReference>
<dbReference type="GO" id="GO:0006355">
    <property type="term" value="P:regulation of DNA-templated transcription"/>
    <property type="evidence" value="ECO:0007669"/>
    <property type="project" value="UniProtKB-UniRule"/>
</dbReference>
<dbReference type="HAMAP" id="MF_00978">
    <property type="entry name" value="Bifunct_BirA"/>
    <property type="match status" value="1"/>
</dbReference>